<dbReference type="EMBL" id="CP051627">
    <property type="protein sequence ID" value="UPT20304.1"/>
    <property type="molecule type" value="Genomic_DNA"/>
</dbReference>
<proteinExistence type="predicted"/>
<dbReference type="Gene3D" id="1.10.1220.10">
    <property type="entry name" value="Met repressor-like"/>
    <property type="match status" value="1"/>
</dbReference>
<evidence type="ECO:0000313" key="2">
    <source>
        <dbReference type="EMBL" id="UPT20304.1"/>
    </source>
</evidence>
<dbReference type="InterPro" id="IPR013321">
    <property type="entry name" value="Arc_rbn_hlx_hlx"/>
</dbReference>
<gene>
    <name evidence="2" type="ORF">FOF52_04430</name>
</gene>
<protein>
    <recommendedName>
        <fullName evidence="4">CopG-like ribbon-helix-helix domain-containing protein</fullName>
    </recommendedName>
</protein>
<accession>A0ABY4KZ00</accession>
<evidence type="ECO:0000256" key="1">
    <source>
        <dbReference type="SAM" id="MobiDB-lite"/>
    </source>
</evidence>
<evidence type="ECO:0000313" key="3">
    <source>
        <dbReference type="Proteomes" id="UP000832041"/>
    </source>
</evidence>
<organism evidence="2 3">
    <name type="scientific">Thermobifida alba</name>
    <name type="common">Thermomonospora alba</name>
    <dbReference type="NCBI Taxonomy" id="53522"/>
    <lineage>
        <taxon>Bacteria</taxon>
        <taxon>Bacillati</taxon>
        <taxon>Actinomycetota</taxon>
        <taxon>Actinomycetes</taxon>
        <taxon>Streptosporangiales</taxon>
        <taxon>Nocardiopsidaceae</taxon>
        <taxon>Thermobifida</taxon>
    </lineage>
</organism>
<keyword evidence="3" id="KW-1185">Reference proteome</keyword>
<feature type="region of interest" description="Disordered" evidence="1">
    <location>
        <begin position="47"/>
        <end position="78"/>
    </location>
</feature>
<dbReference type="Proteomes" id="UP000832041">
    <property type="component" value="Chromosome"/>
</dbReference>
<evidence type="ECO:0008006" key="4">
    <source>
        <dbReference type="Google" id="ProtNLM"/>
    </source>
</evidence>
<dbReference type="InterPro" id="IPR010985">
    <property type="entry name" value="Ribbon_hlx_hlx"/>
</dbReference>
<feature type="compositionally biased region" description="Pro residues" evidence="1">
    <location>
        <begin position="69"/>
        <end position="78"/>
    </location>
</feature>
<dbReference type="RefSeq" id="WP_248592557.1">
    <property type="nucleotide sequence ID" value="NZ_BAABEB010000012.1"/>
</dbReference>
<sequence length="78" mass="8759">MASERKKILLRLDPAVYDALARWAGDELRSTNAQIEFLLRRALTDAGRMPRQAKAIPRRGRPRKKDAPATPPPDDPSP</sequence>
<dbReference type="SUPFAM" id="SSF47598">
    <property type="entry name" value="Ribbon-helix-helix"/>
    <property type="match status" value="1"/>
</dbReference>
<name>A0ABY4KZ00_THEAE</name>
<reference evidence="2 3" key="1">
    <citation type="submission" date="2020-04" db="EMBL/GenBank/DDBJ databases">
        <title>Thermobifida alba genome sequencing and assembly.</title>
        <authorList>
            <person name="Luzics S."/>
            <person name="Horvath B."/>
            <person name="Nagy I."/>
            <person name="Toth A."/>
            <person name="Nagy I."/>
            <person name="Kukolya J."/>
        </authorList>
    </citation>
    <scope>NUCLEOTIDE SEQUENCE [LARGE SCALE GENOMIC DNA]</scope>
    <source>
        <strain evidence="2 3">DSM 43795</strain>
    </source>
</reference>